<dbReference type="Pfam" id="PF18439">
    <property type="entry name" value="zf_UBZ"/>
    <property type="match status" value="1"/>
</dbReference>
<dbReference type="InterPro" id="IPR052230">
    <property type="entry name" value="DNA_polymerase_eta"/>
</dbReference>
<dbReference type="Proteomes" id="UP000695022">
    <property type="component" value="Unplaced"/>
</dbReference>
<evidence type="ECO:0000259" key="11">
    <source>
        <dbReference type="PROSITE" id="PS50173"/>
    </source>
</evidence>
<evidence type="ECO:0000256" key="1">
    <source>
        <dbReference type="ARBA" id="ARBA00004123"/>
    </source>
</evidence>
<dbReference type="InterPro" id="IPR036775">
    <property type="entry name" value="DNA_pol_Y-fam_lit_finger_sf"/>
</dbReference>
<accession>A0ABM1DRE7</accession>
<keyword evidence="3" id="KW-0479">Metal-binding</keyword>
<proteinExistence type="predicted"/>
<dbReference type="Gene3D" id="3.40.1170.60">
    <property type="match status" value="1"/>
</dbReference>
<feature type="domain" description="UmuC" evidence="11">
    <location>
        <begin position="7"/>
        <end position="280"/>
    </location>
</feature>
<dbReference type="RefSeq" id="XP_014662517.1">
    <property type="nucleotide sequence ID" value="XM_014807031.1"/>
</dbReference>
<feature type="region of interest" description="Disordered" evidence="10">
    <location>
        <begin position="797"/>
        <end position="845"/>
    </location>
</feature>
<dbReference type="InterPro" id="IPR017961">
    <property type="entry name" value="DNA_pol_Y-fam_little_finger"/>
</dbReference>
<dbReference type="Gene3D" id="1.10.150.20">
    <property type="entry name" value="5' to 3' exonuclease, C-terminal subdomain"/>
    <property type="match status" value="1"/>
</dbReference>
<evidence type="ECO:0000256" key="7">
    <source>
        <dbReference type="ARBA" id="ARBA00023204"/>
    </source>
</evidence>
<protein>
    <recommendedName>
        <fullName evidence="9">DNA polymerase eta</fullName>
    </recommendedName>
</protein>
<evidence type="ECO:0000256" key="4">
    <source>
        <dbReference type="ARBA" id="ARBA00022763"/>
    </source>
</evidence>
<dbReference type="PANTHER" id="PTHR45873">
    <property type="entry name" value="DNA POLYMERASE ETA"/>
    <property type="match status" value="1"/>
</dbReference>
<dbReference type="PROSITE" id="PS51907">
    <property type="entry name" value="ZF_UBZ3"/>
    <property type="match status" value="1"/>
</dbReference>
<evidence type="ECO:0000256" key="2">
    <source>
        <dbReference type="ARBA" id="ARBA00022679"/>
    </source>
</evidence>
<keyword evidence="5" id="KW-0863">Zinc-finger</keyword>
<dbReference type="PIRSF" id="PIRSF036603">
    <property type="entry name" value="DPol_eta"/>
    <property type="match status" value="1"/>
</dbReference>
<dbReference type="Gene3D" id="3.30.1490.100">
    <property type="entry name" value="DNA polymerase, Y-family, little finger domain"/>
    <property type="match status" value="1"/>
</dbReference>
<dbReference type="InterPro" id="IPR043128">
    <property type="entry name" value="Rev_trsase/Diguanyl_cyclase"/>
</dbReference>
<feature type="domain" description="UBZ3-type" evidence="12">
    <location>
        <begin position="858"/>
        <end position="892"/>
    </location>
</feature>
<gene>
    <name evidence="14 15" type="primary">LOC106805450</name>
</gene>
<sequence>MTQNRVIVLVDMDCFYVQVEQRIFPELKGKPCAVVQYNTWKGGGIIAVSYEARAHGVNRRIRGDEAKEKCPDINLIHVPELRGKADLTRYREAGAEVIKVLCRFSNCVERASIDEAYIDLTETVHERTQAGTDRIKQDMLSNTHVIGFEELNNHEVTHKGETCEEGVAEPATENHAKPKATTDEQRKLGVSSWLACIYDNDEADGSHDQMLAAAAAIVEEIREAVWKDTGFRCSAGIAHNKVLAKLACGVNKPNKQTILPHRSVGGLFKDLPVHKLRSLGGKLGEQVVDQLGVQFMGEICAFTRKHLQSTLGDKYGAWLYDACRGIEQEPVTARLLPKSIGCGKNFSGKTALNTYDQVAHWVHQLCQELVERLTKDEETNNRHASSLTVSALLQEGAGGARVSRATPIYRYCVRRLERDAMQSMSRWRVAAAAAAATPTEGAWSPAIANISMSASKFSDLGAAGTVSIGSFLVPKASLTADAARPAAGKAGEDGARGRVAGKRLGEKEPTRDITTFFTQAPTRGAGGERVGVAADTSGAVAVDASGAIAVDTSGVVAADTSGGVAVDASGAIAVDTSGVAAADTSGGIAVDTSGAVAMDMSGVVAVDMSGVVAMNTSGAVATDTSGVVAADMSGVIAADTSRVVATDTSGVADDDVHGGGCGDAASRDREPPAVAITSLPSTQLRKLGAEVKPTNTAAGAGFSKSPSKRHDGVSFFKQKQLDILMGKECTQGTKDVAQSTSNASLVSFANSFSQRSLLPSDGKSLADGSLFTTTQQGSTSFNDSPIIEHQRCEILEREKVGVEPDTSEQEKTRAFRNSNSDDLFSEEEADKSGNLPPIHANPDRGIDDERVAMESPEICAELVPCALCDRMISPFDLPEHNDYHFALELQRRCPSPAGQRASVAAPRERGKRTAATRDEKSRKKARLAAAATAASSNTKTLRDFFKPGPGS</sequence>
<dbReference type="Pfam" id="PF00817">
    <property type="entry name" value="IMS"/>
    <property type="match status" value="1"/>
</dbReference>
<evidence type="ECO:0000313" key="15">
    <source>
        <dbReference type="RefSeq" id="XP_014662518.1"/>
    </source>
</evidence>
<feature type="region of interest" description="Disordered" evidence="10">
    <location>
        <begin position="484"/>
        <end position="505"/>
    </location>
</feature>
<dbReference type="InterPro" id="IPR041298">
    <property type="entry name" value="UBZ3"/>
</dbReference>
<dbReference type="SUPFAM" id="SSF56672">
    <property type="entry name" value="DNA/RNA polymerases"/>
    <property type="match status" value="1"/>
</dbReference>
<evidence type="ECO:0000313" key="13">
    <source>
        <dbReference type="Proteomes" id="UP000695022"/>
    </source>
</evidence>
<keyword evidence="2" id="KW-0808">Transferase</keyword>
<evidence type="ECO:0000256" key="3">
    <source>
        <dbReference type="ARBA" id="ARBA00022723"/>
    </source>
</evidence>
<dbReference type="GeneID" id="106805450"/>
<keyword evidence="8" id="KW-0539">Nucleus</keyword>
<feature type="compositionally biased region" description="Low complexity" evidence="10">
    <location>
        <begin position="927"/>
        <end position="939"/>
    </location>
</feature>
<evidence type="ECO:0000313" key="14">
    <source>
        <dbReference type="RefSeq" id="XP_014662517.1"/>
    </source>
</evidence>
<dbReference type="InterPro" id="IPR001126">
    <property type="entry name" value="UmuC"/>
</dbReference>
<evidence type="ECO:0000256" key="8">
    <source>
        <dbReference type="ARBA" id="ARBA00023242"/>
    </source>
</evidence>
<dbReference type="RefSeq" id="XP_014662518.1">
    <property type="nucleotide sequence ID" value="XM_014807032.1"/>
</dbReference>
<dbReference type="Pfam" id="PF11799">
    <property type="entry name" value="IMS_C"/>
    <property type="match status" value="1"/>
</dbReference>
<dbReference type="PANTHER" id="PTHR45873:SF1">
    <property type="entry name" value="DNA POLYMERASE ETA"/>
    <property type="match status" value="1"/>
</dbReference>
<dbReference type="Gene3D" id="3.30.70.270">
    <property type="match status" value="1"/>
</dbReference>
<organism evidence="13 15">
    <name type="scientific">Priapulus caudatus</name>
    <name type="common">Priapulid worm</name>
    <dbReference type="NCBI Taxonomy" id="37621"/>
    <lineage>
        <taxon>Eukaryota</taxon>
        <taxon>Metazoa</taxon>
        <taxon>Ecdysozoa</taxon>
        <taxon>Scalidophora</taxon>
        <taxon>Priapulida</taxon>
        <taxon>Priapulimorpha</taxon>
        <taxon>Priapulimorphida</taxon>
        <taxon>Priapulidae</taxon>
        <taxon>Priapulus</taxon>
    </lineage>
</organism>
<keyword evidence="7" id="KW-0234">DNA repair</keyword>
<feature type="compositionally biased region" description="Basic and acidic residues" evidence="10">
    <location>
        <begin position="797"/>
        <end position="813"/>
    </location>
</feature>
<keyword evidence="13" id="KW-1185">Reference proteome</keyword>
<dbReference type="InterPro" id="IPR043502">
    <property type="entry name" value="DNA/RNA_pol_sf"/>
</dbReference>
<dbReference type="PROSITE" id="PS50173">
    <property type="entry name" value="UMUC"/>
    <property type="match status" value="1"/>
</dbReference>
<comment type="subcellular location">
    <subcellularLocation>
        <location evidence="1">Nucleus</location>
    </subcellularLocation>
</comment>
<dbReference type="Pfam" id="PF21704">
    <property type="entry name" value="POLH-Rev1_HhH"/>
    <property type="match status" value="1"/>
</dbReference>
<evidence type="ECO:0000256" key="6">
    <source>
        <dbReference type="ARBA" id="ARBA00022833"/>
    </source>
</evidence>
<dbReference type="SUPFAM" id="SSF100879">
    <property type="entry name" value="Lesion bypass DNA polymerase (Y-family), little finger domain"/>
    <property type="match status" value="1"/>
</dbReference>
<evidence type="ECO:0000256" key="10">
    <source>
        <dbReference type="SAM" id="MobiDB-lite"/>
    </source>
</evidence>
<feature type="region of interest" description="Disordered" evidence="10">
    <location>
        <begin position="650"/>
        <end position="669"/>
    </location>
</feature>
<evidence type="ECO:0000256" key="9">
    <source>
        <dbReference type="ARBA" id="ARBA00044975"/>
    </source>
</evidence>
<name>A0ABM1DRE7_PRICU</name>
<evidence type="ECO:0000256" key="5">
    <source>
        <dbReference type="ARBA" id="ARBA00022771"/>
    </source>
</evidence>
<reference evidence="14 15" key="1">
    <citation type="submission" date="2025-05" db="UniProtKB">
        <authorList>
            <consortium name="RefSeq"/>
        </authorList>
    </citation>
    <scope>IDENTIFICATION</scope>
</reference>
<evidence type="ECO:0000259" key="12">
    <source>
        <dbReference type="PROSITE" id="PS51907"/>
    </source>
</evidence>
<keyword evidence="6" id="KW-0862">Zinc</keyword>
<keyword evidence="4" id="KW-0227">DNA damage</keyword>
<feature type="region of interest" description="Disordered" evidence="10">
    <location>
        <begin position="894"/>
        <end position="951"/>
    </location>
</feature>